<dbReference type="PANTHER" id="PTHR42085">
    <property type="entry name" value="F-BOX DOMAIN-CONTAINING PROTEIN"/>
    <property type="match status" value="1"/>
</dbReference>
<keyword evidence="2" id="KW-1185">Reference proteome</keyword>
<evidence type="ECO:0000313" key="1">
    <source>
        <dbReference type="EMBL" id="OQO02852.1"/>
    </source>
</evidence>
<reference evidence="2" key="1">
    <citation type="submission" date="2017-03" db="EMBL/GenBank/DDBJ databases">
        <title>Genomes of endolithic fungi from Antarctica.</title>
        <authorList>
            <person name="Coleine C."/>
            <person name="Masonjones S."/>
            <person name="Stajich J.E."/>
        </authorList>
    </citation>
    <scope>NUCLEOTIDE SEQUENCE [LARGE SCALE GENOMIC DNA]</scope>
    <source>
        <strain evidence="2">CCFEE 5527</strain>
    </source>
</reference>
<evidence type="ECO:0000313" key="2">
    <source>
        <dbReference type="Proteomes" id="UP000192596"/>
    </source>
</evidence>
<dbReference type="Proteomes" id="UP000192596">
    <property type="component" value="Unassembled WGS sequence"/>
</dbReference>
<dbReference type="OrthoDB" id="5314997at2759"/>
<gene>
    <name evidence="1" type="ORF">B0A48_11135</name>
</gene>
<comment type="caution">
    <text evidence="1">The sequence shown here is derived from an EMBL/GenBank/DDBJ whole genome shotgun (WGS) entry which is preliminary data.</text>
</comment>
<dbReference type="InParanoid" id="A0A1V8SVE3"/>
<accession>A0A1V8SVE3</accession>
<protein>
    <submittedName>
        <fullName evidence="1">Uncharacterized protein</fullName>
    </submittedName>
</protein>
<sequence>MPIDGVVTGEHQVESPRCATCHLLSLPKELRLSIIKLIVQKSLPSVKRDKSNSSDDLVSKAVLERRCAQFVNMPMMHSCSLIRYDAFHIINLALNGLGQDIAKEVAIWDDIATALERVDDDSAPDLVHMPHRPILYENSRCYLLDLPKKVLHAITKLSVRNLVPSTRDYDPFVGLPVTGEFARGCKRLANSALLHVCTQTRLVVMPAVNATMQALIREVIDENTFWKEVAAAFEAKEKRNVYYADSRARLRVENEGLVWHLYSQAVWDVHLGRQKTYCIMGGRSTKEGTKEMPRRLLDLPKELRLMIFAFVVSSSIPSARQADTSDALIPERDFEQRCALFSELALVHTCTMIRDEVFPMVFDALNALARALHSETSVWQGIRESLYGSMTWLHLASLDALQAILVKESRWSVYTNIAARTLVGWSLAWGDEEFRAVSLADAKATGHPACSRRYRKGGKKSAGMHYEDF</sequence>
<dbReference type="PANTHER" id="PTHR42085:SF1">
    <property type="entry name" value="F-BOX DOMAIN-CONTAINING PROTEIN"/>
    <property type="match status" value="1"/>
</dbReference>
<name>A0A1V8SVE3_9PEZI</name>
<dbReference type="EMBL" id="NAJO01000026">
    <property type="protein sequence ID" value="OQO02852.1"/>
    <property type="molecule type" value="Genomic_DNA"/>
</dbReference>
<organism evidence="1 2">
    <name type="scientific">Cryoendolithus antarcticus</name>
    <dbReference type="NCBI Taxonomy" id="1507870"/>
    <lineage>
        <taxon>Eukaryota</taxon>
        <taxon>Fungi</taxon>
        <taxon>Dikarya</taxon>
        <taxon>Ascomycota</taxon>
        <taxon>Pezizomycotina</taxon>
        <taxon>Dothideomycetes</taxon>
        <taxon>Dothideomycetidae</taxon>
        <taxon>Cladosporiales</taxon>
        <taxon>Cladosporiaceae</taxon>
        <taxon>Cryoendolithus</taxon>
    </lineage>
</organism>
<proteinExistence type="predicted"/>
<dbReference type="AlphaFoldDB" id="A0A1V8SVE3"/>
<dbReference type="InterPro" id="IPR038883">
    <property type="entry name" value="AN11006-like"/>
</dbReference>